<comment type="caution">
    <text evidence="2">The sequence shown here is derived from an EMBL/GenBank/DDBJ whole genome shotgun (WGS) entry which is preliminary data.</text>
</comment>
<organism evidence="2 3">
    <name type="scientific">Corchorus capsularis</name>
    <name type="common">Jute</name>
    <dbReference type="NCBI Taxonomy" id="210143"/>
    <lineage>
        <taxon>Eukaryota</taxon>
        <taxon>Viridiplantae</taxon>
        <taxon>Streptophyta</taxon>
        <taxon>Embryophyta</taxon>
        <taxon>Tracheophyta</taxon>
        <taxon>Spermatophyta</taxon>
        <taxon>Magnoliopsida</taxon>
        <taxon>eudicotyledons</taxon>
        <taxon>Gunneridae</taxon>
        <taxon>Pentapetalae</taxon>
        <taxon>rosids</taxon>
        <taxon>malvids</taxon>
        <taxon>Malvales</taxon>
        <taxon>Malvaceae</taxon>
        <taxon>Grewioideae</taxon>
        <taxon>Apeibeae</taxon>
        <taxon>Corchorus</taxon>
    </lineage>
</organism>
<evidence type="ECO:0000313" key="2">
    <source>
        <dbReference type="EMBL" id="OMO70930.1"/>
    </source>
</evidence>
<dbReference type="STRING" id="210143.A0A1R3HKT5"/>
<dbReference type="PANTHER" id="PTHR36328">
    <property type="entry name" value="TRANSMEMBRANE PROTEIN"/>
    <property type="match status" value="1"/>
</dbReference>
<evidence type="ECO:0000256" key="1">
    <source>
        <dbReference type="SAM" id="SignalP"/>
    </source>
</evidence>
<reference evidence="2 3" key="1">
    <citation type="submission" date="2013-09" db="EMBL/GenBank/DDBJ databases">
        <title>Corchorus capsularis genome sequencing.</title>
        <authorList>
            <person name="Alam M."/>
            <person name="Haque M.S."/>
            <person name="Islam M.S."/>
            <person name="Emdad E.M."/>
            <person name="Islam M.M."/>
            <person name="Ahmed B."/>
            <person name="Halim A."/>
            <person name="Hossen Q.M.M."/>
            <person name="Hossain M.Z."/>
            <person name="Ahmed R."/>
            <person name="Khan M.M."/>
            <person name="Islam R."/>
            <person name="Rashid M.M."/>
            <person name="Khan S.A."/>
            <person name="Rahman M.S."/>
            <person name="Alam M."/>
        </authorList>
    </citation>
    <scope>NUCLEOTIDE SEQUENCE [LARGE SCALE GENOMIC DNA]</scope>
    <source>
        <strain evidence="3">cv. CVL-1</strain>
        <tissue evidence="2">Whole seedling</tissue>
    </source>
</reference>
<keyword evidence="1" id="KW-0732">Signal</keyword>
<sequence>MAGNNAGSILITIFLFALVLSPMLPCDATRPIDHPGPVVKRVICPDCVCCTPPPPGSCCKCCASPIQTQSSLNALK</sequence>
<gene>
    <name evidence="2" type="ORF">CCACVL1_18575</name>
</gene>
<dbReference type="OMA" id="LPCQATR"/>
<dbReference type="AlphaFoldDB" id="A0A1R3HKT5"/>
<evidence type="ECO:0000313" key="3">
    <source>
        <dbReference type="Proteomes" id="UP000188268"/>
    </source>
</evidence>
<feature type="chain" id="PRO_5012706621" evidence="1">
    <location>
        <begin position="29"/>
        <end position="76"/>
    </location>
</feature>
<dbReference type="EMBL" id="AWWV01011749">
    <property type="protein sequence ID" value="OMO70930.1"/>
    <property type="molecule type" value="Genomic_DNA"/>
</dbReference>
<proteinExistence type="predicted"/>
<dbReference type="Proteomes" id="UP000188268">
    <property type="component" value="Unassembled WGS sequence"/>
</dbReference>
<dbReference type="Gramene" id="OMO70930">
    <property type="protein sequence ID" value="OMO70930"/>
    <property type="gene ID" value="CCACVL1_18575"/>
</dbReference>
<dbReference type="OrthoDB" id="1676487at2759"/>
<dbReference type="PANTHER" id="PTHR36328:SF7">
    <property type="entry name" value="TRANSMEMBRANE PROTEIN"/>
    <property type="match status" value="1"/>
</dbReference>
<accession>A0A1R3HKT5</accession>
<keyword evidence="3" id="KW-1185">Reference proteome</keyword>
<name>A0A1R3HKT5_COCAP</name>
<feature type="signal peptide" evidence="1">
    <location>
        <begin position="1"/>
        <end position="28"/>
    </location>
</feature>
<protein>
    <submittedName>
        <fullName evidence="2">Uncharacterized protein</fullName>
    </submittedName>
</protein>